<evidence type="ECO:0000256" key="3">
    <source>
        <dbReference type="ARBA" id="ARBA00022737"/>
    </source>
</evidence>
<dbReference type="InterPro" id="IPR019734">
    <property type="entry name" value="TPR_rpt"/>
</dbReference>
<evidence type="ECO:0000256" key="5">
    <source>
        <dbReference type="ARBA" id="ARBA00023212"/>
    </source>
</evidence>
<dbReference type="InterPro" id="IPR040111">
    <property type="entry name" value="ODAD4"/>
</dbReference>
<keyword evidence="11" id="KW-1185">Reference proteome</keyword>
<evidence type="ECO:0000256" key="1">
    <source>
        <dbReference type="ARBA" id="ARBA00004430"/>
    </source>
</evidence>
<dbReference type="FunFam" id="1.25.40.10:FF:000189">
    <property type="entry name" value="Tetratricopeptide repeat domain 25"/>
    <property type="match status" value="1"/>
</dbReference>
<dbReference type="OrthoDB" id="10268002at2759"/>
<evidence type="ECO:0000256" key="9">
    <source>
        <dbReference type="PROSITE-ProRule" id="PRU00339"/>
    </source>
</evidence>
<dbReference type="EMBL" id="WBNJ01000409">
    <property type="protein sequence ID" value="NXD85179.1"/>
    <property type="molecule type" value="Genomic_DNA"/>
</dbReference>
<comment type="caution">
    <text evidence="10">The sequence shown here is derived from an EMBL/GenBank/DDBJ whole genome shotgun (WGS) entry which is preliminary data.</text>
</comment>
<evidence type="ECO:0000256" key="8">
    <source>
        <dbReference type="ARBA" id="ARBA00034143"/>
    </source>
</evidence>
<feature type="non-terminal residue" evidence="10">
    <location>
        <position position="1"/>
    </location>
</feature>
<dbReference type="Proteomes" id="UP000648918">
    <property type="component" value="Unassembled WGS sequence"/>
</dbReference>
<dbReference type="FunFam" id="1.25.40.10:FF:000795">
    <property type="entry name" value="Tetratricopeptide repeat protein 25"/>
    <property type="match status" value="1"/>
</dbReference>
<name>A0A851Z868_9AVES</name>
<feature type="non-terminal residue" evidence="10">
    <location>
        <position position="476"/>
    </location>
</feature>
<keyword evidence="4 9" id="KW-0802">TPR repeat</keyword>
<keyword evidence="3" id="KW-0677">Repeat</keyword>
<evidence type="ECO:0000256" key="6">
    <source>
        <dbReference type="ARBA" id="ARBA00023273"/>
    </source>
</evidence>
<dbReference type="PANTHER" id="PTHR23040">
    <property type="match status" value="1"/>
</dbReference>
<evidence type="ECO:0000256" key="7">
    <source>
        <dbReference type="ARBA" id="ARBA00034139"/>
    </source>
</evidence>
<dbReference type="PANTHER" id="PTHR23040:SF1">
    <property type="entry name" value="OUTER DYNEIN ARM-DOCKING COMPLEX SUBUNIT 4"/>
    <property type="match status" value="1"/>
</dbReference>
<dbReference type="Gene3D" id="1.25.40.10">
    <property type="entry name" value="Tetratricopeptide repeat domain"/>
    <property type="match status" value="2"/>
</dbReference>
<keyword evidence="2" id="KW-0963">Cytoplasm</keyword>
<dbReference type="SUPFAM" id="SSF48452">
    <property type="entry name" value="TPR-like"/>
    <property type="match status" value="2"/>
</dbReference>
<feature type="repeat" description="TPR" evidence="9">
    <location>
        <begin position="356"/>
        <end position="389"/>
    </location>
</feature>
<sequence length="476" mass="54214">MAAAEVPPGTFSSFMSEGTQLGRRGEHDKAVSCFNHALKLRAGDKDCLVARSKCYLKLGDVENALKDAEASLQHDKTFSKGLYQKAETLYTMGDFEFALVFYHRGHRLHPELLQFRLGIEKCQEAILNCIGSPSSVKLESKEDLCFVSRQAESKKANQKLQSKLTKEQKWTRKQQPVRNPKIERQLLGEFYADKAYLEKLLKDKDLMESSTKQGIKVVDLVLGGISYLDTRSEFWRQQQPIYARVRERKLRQQRWIRDKKQKPAEIGRYLAKTMEDIDMLLAGGSPEESCKKAERVLKKIQGWSEEEVPNKKELIGSLHSCIGDAQLEMGRPAAALQSHGRDLEFARQNHLPDAASRALGNIGRVYARTGQFQRAIDTWEEKIPMTKSSLEKTWLFHEIGRCYLELNKAEAAQNYGQKSLQAADEEGDAEWQLHATVLVAETQVKLKDYWSAILNFERALEKAKLVHNEAARKAIV</sequence>
<dbReference type="AlphaFoldDB" id="A0A851Z868"/>
<dbReference type="Pfam" id="PF13176">
    <property type="entry name" value="TPR_7"/>
    <property type="match status" value="1"/>
</dbReference>
<protein>
    <recommendedName>
        <fullName evidence="7">Outer dynein arm-docking complex subunit 4</fullName>
    </recommendedName>
    <alternativeName>
        <fullName evidence="8">Tetratricopeptide repeat protein 25</fullName>
    </alternativeName>
</protein>
<keyword evidence="5" id="KW-0206">Cytoskeleton</keyword>
<organism evidence="10 11">
    <name type="scientific">Halcyon senegalensis</name>
    <dbReference type="NCBI Taxonomy" id="342381"/>
    <lineage>
        <taxon>Eukaryota</taxon>
        <taxon>Metazoa</taxon>
        <taxon>Chordata</taxon>
        <taxon>Craniata</taxon>
        <taxon>Vertebrata</taxon>
        <taxon>Euteleostomi</taxon>
        <taxon>Archelosauria</taxon>
        <taxon>Archosauria</taxon>
        <taxon>Dinosauria</taxon>
        <taxon>Saurischia</taxon>
        <taxon>Theropoda</taxon>
        <taxon>Coelurosauria</taxon>
        <taxon>Aves</taxon>
        <taxon>Neognathae</taxon>
        <taxon>Neoaves</taxon>
        <taxon>Telluraves</taxon>
        <taxon>Coraciimorphae</taxon>
        <taxon>Coraciiformes</taxon>
        <taxon>Alcedinidae</taxon>
        <taxon>Halcyon</taxon>
    </lineage>
</organism>
<gene>
    <name evidence="10" type="primary">Ttc25</name>
    <name evidence="10" type="ORF">HALSEN_R01903</name>
</gene>
<dbReference type="PROSITE" id="PS50005">
    <property type="entry name" value="TPR"/>
    <property type="match status" value="1"/>
</dbReference>
<proteinExistence type="predicted"/>
<accession>A0A851Z868</accession>
<comment type="subcellular location">
    <subcellularLocation>
        <location evidence="1">Cytoplasm</location>
        <location evidence="1">Cytoskeleton</location>
        <location evidence="1">Cilium axoneme</location>
    </subcellularLocation>
</comment>
<evidence type="ECO:0000313" key="10">
    <source>
        <dbReference type="EMBL" id="NXD85179.1"/>
    </source>
</evidence>
<evidence type="ECO:0000256" key="2">
    <source>
        <dbReference type="ARBA" id="ARBA00022490"/>
    </source>
</evidence>
<dbReference type="SMART" id="SM00028">
    <property type="entry name" value="TPR"/>
    <property type="match status" value="7"/>
</dbReference>
<evidence type="ECO:0000256" key="4">
    <source>
        <dbReference type="ARBA" id="ARBA00022803"/>
    </source>
</evidence>
<dbReference type="GO" id="GO:0005930">
    <property type="term" value="C:axoneme"/>
    <property type="evidence" value="ECO:0007669"/>
    <property type="project" value="UniProtKB-SubCell"/>
</dbReference>
<evidence type="ECO:0000313" key="11">
    <source>
        <dbReference type="Proteomes" id="UP000648918"/>
    </source>
</evidence>
<reference evidence="10" key="1">
    <citation type="submission" date="2019-09" db="EMBL/GenBank/DDBJ databases">
        <title>Bird 10,000 Genomes (B10K) Project - Family phase.</title>
        <authorList>
            <person name="Zhang G."/>
        </authorList>
    </citation>
    <scope>NUCLEOTIDE SEQUENCE</scope>
    <source>
        <strain evidence="10">B10K-DU-024-03</strain>
        <tissue evidence="10">Muscle</tissue>
    </source>
</reference>
<keyword evidence="6" id="KW-0966">Cell projection</keyword>
<dbReference type="InterPro" id="IPR011990">
    <property type="entry name" value="TPR-like_helical_dom_sf"/>
</dbReference>